<evidence type="ECO:0000313" key="1">
    <source>
        <dbReference type="EMBL" id="KIY48255.1"/>
    </source>
</evidence>
<dbReference type="OrthoDB" id="1431247at2759"/>
<reference evidence="1 2" key="1">
    <citation type="journal article" date="2015" name="Fungal Genet. Biol.">
        <title>Evolution of novel wood decay mechanisms in Agaricales revealed by the genome sequences of Fistulina hepatica and Cylindrobasidium torrendii.</title>
        <authorList>
            <person name="Floudas D."/>
            <person name="Held B.W."/>
            <person name="Riley R."/>
            <person name="Nagy L.G."/>
            <person name="Koehler G."/>
            <person name="Ransdell A.S."/>
            <person name="Younus H."/>
            <person name="Chow J."/>
            <person name="Chiniquy J."/>
            <person name="Lipzen A."/>
            <person name="Tritt A."/>
            <person name="Sun H."/>
            <person name="Haridas S."/>
            <person name="LaButti K."/>
            <person name="Ohm R.A."/>
            <person name="Kues U."/>
            <person name="Blanchette R.A."/>
            <person name="Grigoriev I.V."/>
            <person name="Minto R.E."/>
            <person name="Hibbett D.S."/>
        </authorList>
    </citation>
    <scope>NUCLEOTIDE SEQUENCE [LARGE SCALE GENOMIC DNA]</scope>
    <source>
        <strain evidence="1 2">ATCC 64428</strain>
    </source>
</reference>
<sequence length="112" mass="12620">MSIFYLLDEWTPRTIKLRMDPHGDPKRNVIVVFRLQGIPSEDAHVDIPQRMSGCLCGNEAERDTVRASMENDVLPVTFPKTNPEDAPKRITVPSFLFTLAAYALMLDVSSTL</sequence>
<accession>A0A0D7AC55</accession>
<dbReference type="Proteomes" id="UP000054144">
    <property type="component" value="Unassembled WGS sequence"/>
</dbReference>
<dbReference type="EMBL" id="KN881851">
    <property type="protein sequence ID" value="KIY48255.1"/>
    <property type="molecule type" value="Genomic_DNA"/>
</dbReference>
<name>A0A0D7AC55_9AGAR</name>
<keyword evidence="2" id="KW-1185">Reference proteome</keyword>
<protein>
    <submittedName>
        <fullName evidence="1">Uncharacterized protein</fullName>
    </submittedName>
</protein>
<gene>
    <name evidence="1" type="ORF">FISHEDRAFT_59066</name>
</gene>
<proteinExistence type="predicted"/>
<organism evidence="1 2">
    <name type="scientific">Fistulina hepatica ATCC 64428</name>
    <dbReference type="NCBI Taxonomy" id="1128425"/>
    <lineage>
        <taxon>Eukaryota</taxon>
        <taxon>Fungi</taxon>
        <taxon>Dikarya</taxon>
        <taxon>Basidiomycota</taxon>
        <taxon>Agaricomycotina</taxon>
        <taxon>Agaricomycetes</taxon>
        <taxon>Agaricomycetidae</taxon>
        <taxon>Agaricales</taxon>
        <taxon>Fistulinaceae</taxon>
        <taxon>Fistulina</taxon>
    </lineage>
</organism>
<dbReference type="AlphaFoldDB" id="A0A0D7AC55"/>
<evidence type="ECO:0000313" key="2">
    <source>
        <dbReference type="Proteomes" id="UP000054144"/>
    </source>
</evidence>